<dbReference type="InterPro" id="IPR001680">
    <property type="entry name" value="WD40_rpt"/>
</dbReference>
<dbReference type="OrthoDB" id="25131at2759"/>
<dbReference type="InterPro" id="IPR039328">
    <property type="entry name" value="WDR89"/>
</dbReference>
<comment type="caution">
    <text evidence="6">The sequence shown here is derived from an EMBL/GenBank/DDBJ whole genome shotgun (WGS) entry which is preliminary data.</text>
</comment>
<feature type="region of interest" description="Disordered" evidence="5">
    <location>
        <begin position="395"/>
        <end position="416"/>
    </location>
</feature>
<evidence type="ECO:0000256" key="2">
    <source>
        <dbReference type="ARBA" id="ARBA00022574"/>
    </source>
</evidence>
<feature type="repeat" description="WD" evidence="4">
    <location>
        <begin position="238"/>
        <end position="280"/>
    </location>
</feature>
<proteinExistence type="predicted"/>
<keyword evidence="3" id="KW-0677">Repeat</keyword>
<dbReference type="PROSITE" id="PS50294">
    <property type="entry name" value="WD_REPEATS_REGION"/>
    <property type="match status" value="1"/>
</dbReference>
<evidence type="ECO:0000313" key="7">
    <source>
        <dbReference type="Proteomes" id="UP000708208"/>
    </source>
</evidence>
<evidence type="ECO:0000256" key="5">
    <source>
        <dbReference type="SAM" id="MobiDB-lite"/>
    </source>
</evidence>
<dbReference type="EMBL" id="CAJVCH010533580">
    <property type="protein sequence ID" value="CAG7824662.1"/>
    <property type="molecule type" value="Genomic_DNA"/>
</dbReference>
<gene>
    <name evidence="6" type="ORF">AFUS01_LOCUS34808</name>
</gene>
<evidence type="ECO:0000256" key="4">
    <source>
        <dbReference type="PROSITE-ProRule" id="PRU00221"/>
    </source>
</evidence>
<dbReference type="PROSITE" id="PS50082">
    <property type="entry name" value="WD_REPEATS_2"/>
    <property type="match status" value="1"/>
</dbReference>
<sequence length="416" mass="46656">MDFTKNRIILNLPSFYITVAHSVERGFSRLSIHQNSMESSDNRKDIKRKKFSIEDSDVGTLEEIQSEYQEILRSVISISNEETSGKNKHGQQNPKTVLFSEVTVEDDKIICGHSNDQVKILDPERLVEVQLDTKSNLTCRHNGLSGVRCSRVNPAIFYTSSSKEGSIFQWDQRMTSFKPVQKYVIKSDAGFACGTKAILSFDVSLNDQVICGGTELADEDSYVLFWDIRSTRLLGAYWESHSDDITTVNFSPVNGNKLATGSTDGLLNIFDLRESTEDDALLFSFNSESSVDAVCWETGDLVAKFDREKVANSYKRSRKEAAYLQGSYRIDQKGSLGILVSSLAGNCARIVKLEENSLSPFCLFSDQVSLVQSATRFHKSNRWFTFDEGGESKIWEPVPSQSTLKASQPKKSKKSK</sequence>
<protein>
    <recommendedName>
        <fullName evidence="1">WD repeat-containing protein 89</fullName>
    </recommendedName>
</protein>
<dbReference type="PANTHER" id="PTHR22889:SF0">
    <property type="entry name" value="WD REPEAT-CONTAINING PROTEIN 89"/>
    <property type="match status" value="1"/>
</dbReference>
<reference evidence="6" key="1">
    <citation type="submission" date="2021-06" db="EMBL/GenBank/DDBJ databases">
        <authorList>
            <person name="Hodson N. C."/>
            <person name="Mongue J. A."/>
            <person name="Jaron S. K."/>
        </authorList>
    </citation>
    <scope>NUCLEOTIDE SEQUENCE</scope>
</reference>
<dbReference type="SMART" id="SM00320">
    <property type="entry name" value="WD40"/>
    <property type="match status" value="2"/>
</dbReference>
<accession>A0A8J2L355</accession>
<keyword evidence="2 4" id="KW-0853">WD repeat</keyword>
<evidence type="ECO:0000313" key="6">
    <source>
        <dbReference type="EMBL" id="CAG7824662.1"/>
    </source>
</evidence>
<dbReference type="AlphaFoldDB" id="A0A8J2L355"/>
<evidence type="ECO:0000256" key="3">
    <source>
        <dbReference type="ARBA" id="ARBA00022737"/>
    </source>
</evidence>
<evidence type="ECO:0000256" key="1">
    <source>
        <dbReference type="ARBA" id="ARBA00021125"/>
    </source>
</evidence>
<organism evidence="6 7">
    <name type="scientific">Allacma fusca</name>
    <dbReference type="NCBI Taxonomy" id="39272"/>
    <lineage>
        <taxon>Eukaryota</taxon>
        <taxon>Metazoa</taxon>
        <taxon>Ecdysozoa</taxon>
        <taxon>Arthropoda</taxon>
        <taxon>Hexapoda</taxon>
        <taxon>Collembola</taxon>
        <taxon>Symphypleona</taxon>
        <taxon>Sminthuridae</taxon>
        <taxon>Allacma</taxon>
    </lineage>
</organism>
<name>A0A8J2L355_9HEXA</name>
<keyword evidence="7" id="KW-1185">Reference proteome</keyword>
<dbReference type="Proteomes" id="UP000708208">
    <property type="component" value="Unassembled WGS sequence"/>
</dbReference>
<dbReference type="PANTHER" id="PTHR22889">
    <property type="entry name" value="WD REPEAT-CONTAINING PROTEIN 89"/>
    <property type="match status" value="1"/>
</dbReference>